<accession>A0A2H9ZXH3</accession>
<name>A0A2H9ZXH3_9ASPA</name>
<evidence type="ECO:0000313" key="2">
    <source>
        <dbReference type="EMBL" id="PKA48008.1"/>
    </source>
</evidence>
<keyword evidence="3" id="KW-1185">Reference proteome</keyword>
<evidence type="ECO:0000256" key="1">
    <source>
        <dbReference type="SAM" id="SignalP"/>
    </source>
</evidence>
<evidence type="ECO:0000313" key="3">
    <source>
        <dbReference type="Proteomes" id="UP000236161"/>
    </source>
</evidence>
<keyword evidence="1" id="KW-0732">Signal</keyword>
<protein>
    <recommendedName>
        <fullName evidence="4">Cystatin domain-containing protein</fullName>
    </recommendedName>
</protein>
<feature type="chain" id="PRO_5014113758" description="Cystatin domain-containing protein" evidence="1">
    <location>
        <begin position="26"/>
        <end position="148"/>
    </location>
</feature>
<reference evidence="2 3" key="1">
    <citation type="journal article" date="2017" name="Nature">
        <title>The Apostasia genome and the evolution of orchids.</title>
        <authorList>
            <person name="Zhang G.Q."/>
            <person name="Liu K.W."/>
            <person name="Li Z."/>
            <person name="Lohaus R."/>
            <person name="Hsiao Y.Y."/>
            <person name="Niu S.C."/>
            <person name="Wang J.Y."/>
            <person name="Lin Y.C."/>
            <person name="Xu Q."/>
            <person name="Chen L.J."/>
            <person name="Yoshida K."/>
            <person name="Fujiwara S."/>
            <person name="Wang Z.W."/>
            <person name="Zhang Y.Q."/>
            <person name="Mitsuda N."/>
            <person name="Wang M."/>
            <person name="Liu G.H."/>
            <person name="Pecoraro L."/>
            <person name="Huang H.X."/>
            <person name="Xiao X.J."/>
            <person name="Lin M."/>
            <person name="Wu X.Y."/>
            <person name="Wu W.L."/>
            <person name="Chen Y.Y."/>
            <person name="Chang S.B."/>
            <person name="Sakamoto S."/>
            <person name="Ohme-Takagi M."/>
            <person name="Yagi M."/>
            <person name="Zeng S.J."/>
            <person name="Shen C.Y."/>
            <person name="Yeh C.M."/>
            <person name="Luo Y.B."/>
            <person name="Tsai W.C."/>
            <person name="Van de Peer Y."/>
            <person name="Liu Z.J."/>
        </authorList>
    </citation>
    <scope>NUCLEOTIDE SEQUENCE [LARGE SCALE GENOMIC DNA]</scope>
    <source>
        <strain evidence="3">cv. Shenzhen</strain>
        <tissue evidence="2">Stem</tissue>
    </source>
</reference>
<sequence>MMSHGHRPLLLVLLLLLVFSDGVRAEEGQLWKIEPIQGQNFAQLMAMSRGALNTFNQKNNLRGFDQLTFCRTDEVQKQKVGNDVFYALTILARQGTCFPAILIFRYLCIGDLRAYRAVVALMHDGHGYILFSVTYLPWYSAIYNKNCV</sequence>
<organism evidence="2 3">
    <name type="scientific">Apostasia shenzhenica</name>
    <dbReference type="NCBI Taxonomy" id="1088818"/>
    <lineage>
        <taxon>Eukaryota</taxon>
        <taxon>Viridiplantae</taxon>
        <taxon>Streptophyta</taxon>
        <taxon>Embryophyta</taxon>
        <taxon>Tracheophyta</taxon>
        <taxon>Spermatophyta</taxon>
        <taxon>Magnoliopsida</taxon>
        <taxon>Liliopsida</taxon>
        <taxon>Asparagales</taxon>
        <taxon>Orchidaceae</taxon>
        <taxon>Apostasioideae</taxon>
        <taxon>Apostasia</taxon>
    </lineage>
</organism>
<dbReference type="AlphaFoldDB" id="A0A2H9ZXH3"/>
<dbReference type="EMBL" id="KZ452995">
    <property type="protein sequence ID" value="PKA48008.1"/>
    <property type="molecule type" value="Genomic_DNA"/>
</dbReference>
<gene>
    <name evidence="2" type="ORF">AXF42_Ash015771</name>
</gene>
<proteinExistence type="predicted"/>
<feature type="signal peptide" evidence="1">
    <location>
        <begin position="1"/>
        <end position="25"/>
    </location>
</feature>
<evidence type="ECO:0008006" key="4">
    <source>
        <dbReference type="Google" id="ProtNLM"/>
    </source>
</evidence>
<dbReference type="Proteomes" id="UP000236161">
    <property type="component" value="Unassembled WGS sequence"/>
</dbReference>